<feature type="transmembrane region" description="Helical" evidence="4">
    <location>
        <begin position="63"/>
        <end position="85"/>
    </location>
</feature>
<feature type="transmembrane region" description="Helical" evidence="4">
    <location>
        <begin position="39"/>
        <end position="57"/>
    </location>
</feature>
<feature type="transmembrane region" description="Helical" evidence="4">
    <location>
        <begin position="92"/>
        <end position="112"/>
    </location>
</feature>
<dbReference type="SUPFAM" id="SSF55874">
    <property type="entry name" value="ATPase domain of HSP90 chaperone/DNA topoisomerase II/histidine kinase"/>
    <property type="match status" value="1"/>
</dbReference>
<organism evidence="7 8">
    <name type="scientific">Gordonia hirsuta DSM 44140 = NBRC 16056</name>
    <dbReference type="NCBI Taxonomy" id="1121927"/>
    <lineage>
        <taxon>Bacteria</taxon>
        <taxon>Bacillati</taxon>
        <taxon>Actinomycetota</taxon>
        <taxon>Actinomycetes</taxon>
        <taxon>Mycobacteriales</taxon>
        <taxon>Gordoniaceae</taxon>
        <taxon>Gordonia</taxon>
    </lineage>
</organism>
<proteinExistence type="predicted"/>
<accession>L7LAX3</accession>
<dbReference type="Proteomes" id="UP000053405">
    <property type="component" value="Unassembled WGS sequence"/>
</dbReference>
<gene>
    <name evidence="7" type="ORF">GOHSU_36_00330</name>
</gene>
<name>L7LAX3_9ACTN</name>
<dbReference type="InterPro" id="IPR050482">
    <property type="entry name" value="Sensor_HK_TwoCompSys"/>
</dbReference>
<dbReference type="OrthoDB" id="5181554at2"/>
<evidence type="ECO:0000313" key="7">
    <source>
        <dbReference type="EMBL" id="GAC58290.1"/>
    </source>
</evidence>
<comment type="caution">
    <text evidence="7">The sequence shown here is derived from an EMBL/GenBank/DDBJ whole genome shotgun (WGS) entry which is preliminary data.</text>
</comment>
<sequence>MATTGRIAVTAGADRLFPESWRRRDDVDPVGPLWRGAQIFRLVSFLYALGFQIAVNPDLMRPALAWMLFAVLTVVNAVLATGYLLGFGRRWWWVVVELTVFVAAMLSTSAVASESWIESNQTWPTTLWCANAVLSAALLAGAWTGAGAGAVIGLTNFFVKGQIFINVGRNATFLLLMLAGLAVGLSATRTRLTHRKLSAAVAAAAQARERERLARQVHDGVLQTLALIARRGREIGGPTGELAELAATGEQRLRRLIAENDVPAAQPGTRGERVDVAAALRALTAADVSVSTPATPVPLEPARAQEILAAVANILDNTRRHAGPGAVSFLLLEDLDGQLVLSVRDDGAGIAPGRLAQAAAEGRLGISGSIIGRIEALGGTVALESAPGAGTEWELTVPTEGAPR</sequence>
<dbReference type="NCBIfam" id="NF047322">
    <property type="entry name" value="HK_morpho_MacS"/>
    <property type="match status" value="1"/>
</dbReference>
<dbReference type="Gene3D" id="3.30.565.10">
    <property type="entry name" value="Histidine kinase-like ATPase, C-terminal domain"/>
    <property type="match status" value="1"/>
</dbReference>
<feature type="domain" description="DUF5931" evidence="6">
    <location>
        <begin position="32"/>
        <end position="193"/>
    </location>
</feature>
<evidence type="ECO:0000256" key="2">
    <source>
        <dbReference type="ARBA" id="ARBA00022777"/>
    </source>
</evidence>
<feature type="transmembrane region" description="Helical" evidence="4">
    <location>
        <begin position="132"/>
        <end position="159"/>
    </location>
</feature>
<dbReference type="GO" id="GO:0000160">
    <property type="term" value="P:phosphorelay signal transduction system"/>
    <property type="evidence" value="ECO:0007669"/>
    <property type="project" value="UniProtKB-KW"/>
</dbReference>
<dbReference type="InterPro" id="IPR045975">
    <property type="entry name" value="DUF5931"/>
</dbReference>
<evidence type="ECO:0000259" key="5">
    <source>
        <dbReference type="Pfam" id="PF02518"/>
    </source>
</evidence>
<evidence type="ECO:0000259" key="6">
    <source>
        <dbReference type="Pfam" id="PF19354"/>
    </source>
</evidence>
<evidence type="ECO:0000256" key="1">
    <source>
        <dbReference type="ARBA" id="ARBA00022679"/>
    </source>
</evidence>
<evidence type="ECO:0000256" key="3">
    <source>
        <dbReference type="ARBA" id="ARBA00023012"/>
    </source>
</evidence>
<dbReference type="EMBL" id="BANT01000036">
    <property type="protein sequence ID" value="GAC58290.1"/>
    <property type="molecule type" value="Genomic_DNA"/>
</dbReference>
<dbReference type="eggNOG" id="COG4585">
    <property type="taxonomic scope" value="Bacteria"/>
</dbReference>
<dbReference type="PANTHER" id="PTHR24421:SF61">
    <property type="entry name" value="OXYGEN SENSOR HISTIDINE KINASE NREB"/>
    <property type="match status" value="1"/>
</dbReference>
<reference evidence="7 8" key="1">
    <citation type="submission" date="2012-12" db="EMBL/GenBank/DDBJ databases">
        <title>Whole genome shotgun sequence of Gordonia hirsuta NBRC 16056.</title>
        <authorList>
            <person name="Isaki-Nakamura S."/>
            <person name="Hosoyama A."/>
            <person name="Tsuchikane K."/>
            <person name="Katsumata H."/>
            <person name="Baba S."/>
            <person name="Yamazaki S."/>
            <person name="Fujita N."/>
        </authorList>
    </citation>
    <scope>NUCLEOTIDE SEQUENCE [LARGE SCALE GENOMIC DNA]</scope>
    <source>
        <strain evidence="7 8">NBRC 16056</strain>
    </source>
</reference>
<dbReference type="AlphaFoldDB" id="L7LAX3"/>
<dbReference type="GO" id="GO:0016301">
    <property type="term" value="F:kinase activity"/>
    <property type="evidence" value="ECO:0007669"/>
    <property type="project" value="UniProtKB-KW"/>
</dbReference>
<keyword evidence="2 7" id="KW-0418">Kinase</keyword>
<dbReference type="PANTHER" id="PTHR24421">
    <property type="entry name" value="NITRATE/NITRITE SENSOR PROTEIN NARX-RELATED"/>
    <property type="match status" value="1"/>
</dbReference>
<protein>
    <submittedName>
        <fullName evidence="7">Putative two-component histidine kinase</fullName>
    </submittedName>
</protein>
<dbReference type="RefSeq" id="WP_005942162.1">
    <property type="nucleotide sequence ID" value="NZ_ATVK01000057.1"/>
</dbReference>
<dbReference type="Pfam" id="PF02518">
    <property type="entry name" value="HATPase_c"/>
    <property type="match status" value="1"/>
</dbReference>
<keyword evidence="4" id="KW-0812">Transmembrane</keyword>
<keyword evidence="1" id="KW-0808">Transferase</keyword>
<dbReference type="STRING" id="1121927.GOHSU_36_00330"/>
<keyword evidence="8" id="KW-1185">Reference proteome</keyword>
<feature type="transmembrane region" description="Helical" evidence="4">
    <location>
        <begin position="171"/>
        <end position="188"/>
    </location>
</feature>
<keyword evidence="4" id="KW-0472">Membrane</keyword>
<keyword evidence="4" id="KW-1133">Transmembrane helix</keyword>
<feature type="domain" description="Histidine kinase/HSP90-like ATPase" evidence="5">
    <location>
        <begin position="307"/>
        <end position="399"/>
    </location>
</feature>
<dbReference type="Pfam" id="PF19354">
    <property type="entry name" value="DUF5931"/>
    <property type="match status" value="1"/>
</dbReference>
<evidence type="ECO:0000256" key="4">
    <source>
        <dbReference type="SAM" id="Phobius"/>
    </source>
</evidence>
<keyword evidence="3" id="KW-0902">Two-component regulatory system</keyword>
<evidence type="ECO:0000313" key="8">
    <source>
        <dbReference type="Proteomes" id="UP000053405"/>
    </source>
</evidence>
<dbReference type="InterPro" id="IPR003594">
    <property type="entry name" value="HATPase_dom"/>
</dbReference>
<dbReference type="InterPro" id="IPR036890">
    <property type="entry name" value="HATPase_C_sf"/>
</dbReference>